<evidence type="ECO:0000256" key="3">
    <source>
        <dbReference type="ARBA" id="ARBA00022737"/>
    </source>
</evidence>
<evidence type="ECO:0000256" key="6">
    <source>
        <dbReference type="ARBA" id="ARBA00022840"/>
    </source>
</evidence>
<dbReference type="GO" id="GO:0005524">
    <property type="term" value="F:ATP binding"/>
    <property type="evidence" value="ECO:0007669"/>
    <property type="project" value="UniProtKB-KW"/>
</dbReference>
<comment type="similarity">
    <text evidence="1">Belongs to the disease resistance NB-LRR family.</text>
</comment>
<sequence length="707" mass="80686">MEMDTEIQIKVLSEPEAWDLFKNKVGDSIDFDQELHDIAKEVCKECQGLPVAILVVGGALKGKQKYVWKNALEKLKKSMLQKIEGISPKLYESMKLSYDYLSMDAKSCFLLCCMFPEDAEIPIDELVRNCMARRLLVEKQDTLEKARDAVLTVVDTLKTCSLLLDDTNKNVVKMHDVIRDVAVSIADDEKAILVKHGVHEWPEEGTYESYLAISLRSKTVHEVPNKLRCSQLHTLLLECIAPSVTIPDMFFDGMEKLTVLELNGVCMLQLPPSLANLVNLRMLCLNECQLEDITILKDLKNNLEVLSLRGSDIKALPSEIGQLTQLRLLDLRDCYKLSKIPQGVISNLSRLEELYISDSFEQWEDATANKERSNVSLDELRKLTQLTTLHIHIPNAMLLPKDICFEKLIRFIISTGERFYYFDDQSSRRTFILVGVPLRDEFNVLLERAEVLHLEKVEGLQKVYHGLYPSGSFNKLTELRIKDCKLKYLFSPSCARGLLQIQRLVIKDCEVMEGIVGNEGVKNEEAVTSEAISFSQLKYMELESLPSLVSFYPKMEKTSTAKENSSTQAHSLFNEKVAFPVLEDFEIHGLPNIIEIWDKQLLIASEKESKSFYQLKDMRVSNCEKLVHVVQFNMLPRLQNLKRFYVDNCPRMEAIVSEKEKEEGTTGNDIIVFPQLTTLYLSGLVSLKSFYNGPTRSEAQPLFNHQV</sequence>
<evidence type="ECO:0000313" key="10">
    <source>
        <dbReference type="Proteomes" id="UP000306102"/>
    </source>
</evidence>
<dbReference type="FunFam" id="1.10.10.10:FF:000322">
    <property type="entry name" value="Probable disease resistance protein At1g63360"/>
    <property type="match status" value="1"/>
</dbReference>
<dbReference type="Gene3D" id="3.80.10.10">
    <property type="entry name" value="Ribonuclease Inhibitor"/>
    <property type="match status" value="2"/>
</dbReference>
<keyword evidence="2" id="KW-0433">Leucine-rich repeat</keyword>
<dbReference type="SUPFAM" id="SSF52058">
    <property type="entry name" value="L domain-like"/>
    <property type="match status" value="1"/>
</dbReference>
<feature type="domain" description="Disease resistance protein At4g27190-like leucine-rich repeats" evidence="7">
    <location>
        <begin position="593"/>
        <end position="692"/>
    </location>
</feature>
<dbReference type="EMBL" id="SDRB02007946">
    <property type="protein sequence ID" value="THG10314.1"/>
    <property type="molecule type" value="Genomic_DNA"/>
</dbReference>
<dbReference type="InterPro" id="IPR057135">
    <property type="entry name" value="At4g27190-like_LRR"/>
</dbReference>
<keyword evidence="10" id="KW-1185">Reference proteome</keyword>
<evidence type="ECO:0000313" key="9">
    <source>
        <dbReference type="EMBL" id="THG10314.1"/>
    </source>
</evidence>
<gene>
    <name evidence="9" type="ORF">TEA_016674</name>
</gene>
<feature type="domain" description="Disease resistance protein At4g27190-like leucine-rich repeats" evidence="7">
    <location>
        <begin position="452"/>
        <end position="553"/>
    </location>
</feature>
<dbReference type="Gene3D" id="1.10.8.430">
    <property type="entry name" value="Helical domain of apoptotic protease-activating factors"/>
    <property type="match status" value="1"/>
</dbReference>
<evidence type="ECO:0000256" key="4">
    <source>
        <dbReference type="ARBA" id="ARBA00022741"/>
    </source>
</evidence>
<dbReference type="Proteomes" id="UP000306102">
    <property type="component" value="Unassembled WGS sequence"/>
</dbReference>
<dbReference type="InterPro" id="IPR055414">
    <property type="entry name" value="LRR_R13L4/SHOC2-like"/>
</dbReference>
<evidence type="ECO:0000259" key="7">
    <source>
        <dbReference type="Pfam" id="PF23247"/>
    </source>
</evidence>
<organism evidence="9 10">
    <name type="scientific">Camellia sinensis var. sinensis</name>
    <name type="common">China tea</name>
    <dbReference type="NCBI Taxonomy" id="542762"/>
    <lineage>
        <taxon>Eukaryota</taxon>
        <taxon>Viridiplantae</taxon>
        <taxon>Streptophyta</taxon>
        <taxon>Embryophyta</taxon>
        <taxon>Tracheophyta</taxon>
        <taxon>Spermatophyta</taxon>
        <taxon>Magnoliopsida</taxon>
        <taxon>eudicotyledons</taxon>
        <taxon>Gunneridae</taxon>
        <taxon>Pentapetalae</taxon>
        <taxon>asterids</taxon>
        <taxon>Ericales</taxon>
        <taxon>Theaceae</taxon>
        <taxon>Camellia</taxon>
    </lineage>
</organism>
<keyword evidence="4" id="KW-0547">Nucleotide-binding</keyword>
<dbReference type="Pfam" id="PF23598">
    <property type="entry name" value="LRR_14"/>
    <property type="match status" value="1"/>
</dbReference>
<dbReference type="InterPro" id="IPR050905">
    <property type="entry name" value="Plant_NBS-LRR"/>
</dbReference>
<accession>A0A4S4E4A3</accession>
<dbReference type="PANTHER" id="PTHR33463:SF198">
    <property type="entry name" value="RPP4C3"/>
    <property type="match status" value="1"/>
</dbReference>
<dbReference type="PANTHER" id="PTHR33463">
    <property type="entry name" value="NB-ARC DOMAIN-CONTAINING PROTEIN-RELATED"/>
    <property type="match status" value="1"/>
</dbReference>
<dbReference type="AlphaFoldDB" id="A0A4S4E4A3"/>
<protein>
    <submittedName>
        <fullName evidence="9">Uncharacterized protein</fullName>
    </submittedName>
</protein>
<dbReference type="InterPro" id="IPR036388">
    <property type="entry name" value="WH-like_DNA-bd_sf"/>
</dbReference>
<keyword evidence="5" id="KW-0611">Plant defense</keyword>
<dbReference type="SUPFAM" id="SSF52540">
    <property type="entry name" value="P-loop containing nucleoside triphosphate hydrolases"/>
    <property type="match status" value="1"/>
</dbReference>
<dbReference type="Gene3D" id="1.10.10.10">
    <property type="entry name" value="Winged helix-like DNA-binding domain superfamily/Winged helix DNA-binding domain"/>
    <property type="match status" value="1"/>
</dbReference>
<keyword evidence="3" id="KW-0677">Repeat</keyword>
<feature type="domain" description="Disease resistance R13L4/SHOC-2-like LRR" evidence="8">
    <location>
        <begin position="272"/>
        <end position="394"/>
    </location>
</feature>
<proteinExistence type="inferred from homology"/>
<comment type="caution">
    <text evidence="9">The sequence shown here is derived from an EMBL/GenBank/DDBJ whole genome shotgun (WGS) entry which is preliminary data.</text>
</comment>
<evidence type="ECO:0000259" key="8">
    <source>
        <dbReference type="Pfam" id="PF23598"/>
    </source>
</evidence>
<evidence type="ECO:0000256" key="1">
    <source>
        <dbReference type="ARBA" id="ARBA00008894"/>
    </source>
</evidence>
<evidence type="ECO:0000256" key="2">
    <source>
        <dbReference type="ARBA" id="ARBA00022614"/>
    </source>
</evidence>
<dbReference type="InterPro" id="IPR042197">
    <property type="entry name" value="Apaf_helical"/>
</dbReference>
<dbReference type="InterPro" id="IPR027417">
    <property type="entry name" value="P-loop_NTPase"/>
</dbReference>
<dbReference type="PRINTS" id="PR00364">
    <property type="entry name" value="DISEASERSIST"/>
</dbReference>
<dbReference type="Pfam" id="PF23247">
    <property type="entry name" value="LRR_RPS2"/>
    <property type="match status" value="2"/>
</dbReference>
<evidence type="ECO:0000256" key="5">
    <source>
        <dbReference type="ARBA" id="ARBA00022821"/>
    </source>
</evidence>
<name>A0A4S4E4A3_CAMSN</name>
<keyword evidence="6" id="KW-0067">ATP-binding</keyword>
<dbReference type="GO" id="GO:0043531">
    <property type="term" value="F:ADP binding"/>
    <property type="evidence" value="ECO:0007669"/>
    <property type="project" value="InterPro"/>
</dbReference>
<dbReference type="InterPro" id="IPR032675">
    <property type="entry name" value="LRR_dom_sf"/>
</dbReference>
<reference evidence="9 10" key="1">
    <citation type="journal article" date="2018" name="Proc. Natl. Acad. Sci. U.S.A.">
        <title>Draft genome sequence of Camellia sinensis var. sinensis provides insights into the evolution of the tea genome and tea quality.</title>
        <authorList>
            <person name="Wei C."/>
            <person name="Yang H."/>
            <person name="Wang S."/>
            <person name="Zhao J."/>
            <person name="Liu C."/>
            <person name="Gao L."/>
            <person name="Xia E."/>
            <person name="Lu Y."/>
            <person name="Tai Y."/>
            <person name="She G."/>
            <person name="Sun J."/>
            <person name="Cao H."/>
            <person name="Tong W."/>
            <person name="Gao Q."/>
            <person name="Li Y."/>
            <person name="Deng W."/>
            <person name="Jiang X."/>
            <person name="Wang W."/>
            <person name="Chen Q."/>
            <person name="Zhang S."/>
            <person name="Li H."/>
            <person name="Wu J."/>
            <person name="Wang P."/>
            <person name="Li P."/>
            <person name="Shi C."/>
            <person name="Zheng F."/>
            <person name="Jian J."/>
            <person name="Huang B."/>
            <person name="Shan D."/>
            <person name="Shi M."/>
            <person name="Fang C."/>
            <person name="Yue Y."/>
            <person name="Li F."/>
            <person name="Li D."/>
            <person name="Wei S."/>
            <person name="Han B."/>
            <person name="Jiang C."/>
            <person name="Yin Y."/>
            <person name="Xia T."/>
            <person name="Zhang Z."/>
            <person name="Bennetzen J.L."/>
            <person name="Zhao S."/>
            <person name="Wan X."/>
        </authorList>
    </citation>
    <scope>NUCLEOTIDE SEQUENCE [LARGE SCALE GENOMIC DNA]</scope>
    <source>
        <strain evidence="10">cv. Shuchazao</strain>
        <tissue evidence="9">Leaf</tissue>
    </source>
</reference>
<dbReference type="GO" id="GO:0006952">
    <property type="term" value="P:defense response"/>
    <property type="evidence" value="ECO:0007669"/>
    <property type="project" value="UniProtKB-KW"/>
</dbReference>